<dbReference type="PANTHER" id="PTHR43682:SF1">
    <property type="entry name" value="LACTATE UTILIZATION PROTEIN C"/>
    <property type="match status" value="1"/>
</dbReference>
<dbReference type="Gene3D" id="3.40.50.10420">
    <property type="entry name" value="NagB/RpiA/CoA transferase-like"/>
    <property type="match status" value="1"/>
</dbReference>
<name>A0ABQ4LYP4_9BACL</name>
<gene>
    <name evidence="2" type="ORF">J21TS3_32420</name>
</gene>
<proteinExistence type="predicted"/>
<protein>
    <submittedName>
        <fullName evidence="2">Lactate utilization protein C</fullName>
    </submittedName>
</protein>
<dbReference type="PANTHER" id="PTHR43682">
    <property type="entry name" value="LACTATE UTILIZATION PROTEIN C"/>
    <property type="match status" value="1"/>
</dbReference>
<dbReference type="RefSeq" id="WP_212950873.1">
    <property type="nucleotide sequence ID" value="NZ_BORW01000017.1"/>
</dbReference>
<keyword evidence="3" id="KW-1185">Reference proteome</keyword>
<comment type="caution">
    <text evidence="2">The sequence shown here is derived from an EMBL/GenBank/DDBJ whole genome shotgun (WGS) entry which is preliminary data.</text>
</comment>
<evidence type="ECO:0000259" key="1">
    <source>
        <dbReference type="Pfam" id="PF02589"/>
    </source>
</evidence>
<accession>A0ABQ4LYP4</accession>
<organism evidence="2 3">
    <name type="scientific">Paenibacillus cookii</name>
    <dbReference type="NCBI Taxonomy" id="157839"/>
    <lineage>
        <taxon>Bacteria</taxon>
        <taxon>Bacillati</taxon>
        <taxon>Bacillota</taxon>
        <taxon>Bacilli</taxon>
        <taxon>Bacillales</taxon>
        <taxon>Paenibacillaceae</taxon>
        <taxon>Paenibacillus</taxon>
    </lineage>
</organism>
<dbReference type="SUPFAM" id="SSF100950">
    <property type="entry name" value="NagB/RpiA/CoA transferase-like"/>
    <property type="match status" value="1"/>
</dbReference>
<dbReference type="InterPro" id="IPR003741">
    <property type="entry name" value="LUD_dom"/>
</dbReference>
<dbReference type="InterPro" id="IPR024185">
    <property type="entry name" value="FTHF_cligase-like_sf"/>
</dbReference>
<feature type="domain" description="LUD" evidence="1">
    <location>
        <begin position="64"/>
        <end position="240"/>
    </location>
</feature>
<reference evidence="2 3" key="1">
    <citation type="submission" date="2021-03" db="EMBL/GenBank/DDBJ databases">
        <title>Antimicrobial resistance genes in bacteria isolated from Japanese honey, and their potential for conferring macrolide and lincosamide resistance in the American foulbrood pathogen Paenibacillus larvae.</title>
        <authorList>
            <person name="Okamoto M."/>
            <person name="Kumagai M."/>
            <person name="Kanamori H."/>
            <person name="Takamatsu D."/>
        </authorList>
    </citation>
    <scope>NUCLEOTIDE SEQUENCE [LARGE SCALE GENOMIC DNA]</scope>
    <source>
        <strain evidence="2 3">J21TS3</strain>
    </source>
</reference>
<dbReference type="Pfam" id="PF02589">
    <property type="entry name" value="LUD_dom"/>
    <property type="match status" value="1"/>
</dbReference>
<dbReference type="Proteomes" id="UP000680638">
    <property type="component" value="Unassembled WGS sequence"/>
</dbReference>
<dbReference type="InterPro" id="IPR037171">
    <property type="entry name" value="NagB/RpiA_transferase-like"/>
</dbReference>
<evidence type="ECO:0000313" key="2">
    <source>
        <dbReference type="EMBL" id="GIO68421.1"/>
    </source>
</evidence>
<sequence>MAKSDPEFLARLDRESREAEKRFIGNIAHRLGRPAAGPAPVHPYRGAPDFWASYELGTEEKIGRFMDNWRAAGGYPERIASMSGVPEVIARIAKERQARSTIRQNLPELASLQLESVLPELSHHAWNGRDHEGSLNICEQADVGIVLADHAAAYTGTIVVASSADKGRSVSLLPNVLIAVIPAERMYTRLGEAMSRVASIPAERFPAGVHFISGPSRSSDIENDLTIGVHGPGAAYALIVG</sequence>
<dbReference type="EMBL" id="BORW01000017">
    <property type="protein sequence ID" value="GIO68421.1"/>
    <property type="molecule type" value="Genomic_DNA"/>
</dbReference>
<evidence type="ECO:0000313" key="3">
    <source>
        <dbReference type="Proteomes" id="UP000680638"/>
    </source>
</evidence>